<dbReference type="RefSeq" id="WP_108689051.1">
    <property type="nucleotide sequence ID" value="NZ_QCYK01000003.1"/>
</dbReference>
<proteinExistence type="predicted"/>
<evidence type="ECO:0000313" key="2">
    <source>
        <dbReference type="EMBL" id="PUZ23307.1"/>
    </source>
</evidence>
<feature type="transmembrane region" description="Helical" evidence="1">
    <location>
        <begin position="20"/>
        <end position="42"/>
    </location>
</feature>
<dbReference type="OrthoDB" id="1072981at2"/>
<gene>
    <name evidence="2" type="ORF">DCC81_23260</name>
</gene>
<protein>
    <submittedName>
        <fullName evidence="2">DUF1634 domain-containing protein</fullName>
    </submittedName>
</protein>
<dbReference type="AlphaFoldDB" id="A0A2T7BE03"/>
<keyword evidence="1" id="KW-1133">Transmembrane helix</keyword>
<dbReference type="Proteomes" id="UP000244450">
    <property type="component" value="Unassembled WGS sequence"/>
</dbReference>
<comment type="caution">
    <text evidence="2">The sequence shown here is derived from an EMBL/GenBank/DDBJ whole genome shotgun (WGS) entry which is preliminary data.</text>
</comment>
<dbReference type="Pfam" id="PF07843">
    <property type="entry name" value="DUF1634"/>
    <property type="match status" value="1"/>
</dbReference>
<organism evidence="2 3">
    <name type="scientific">Chitinophaga parva</name>
    <dbReference type="NCBI Taxonomy" id="2169414"/>
    <lineage>
        <taxon>Bacteria</taxon>
        <taxon>Pseudomonadati</taxon>
        <taxon>Bacteroidota</taxon>
        <taxon>Chitinophagia</taxon>
        <taxon>Chitinophagales</taxon>
        <taxon>Chitinophagaceae</taxon>
        <taxon>Chitinophaga</taxon>
    </lineage>
</organism>
<accession>A0A2T7BE03</accession>
<dbReference type="InterPro" id="IPR012861">
    <property type="entry name" value="DUF1634"/>
</dbReference>
<evidence type="ECO:0000313" key="3">
    <source>
        <dbReference type="Proteomes" id="UP000244450"/>
    </source>
</evidence>
<dbReference type="EMBL" id="QCYK01000003">
    <property type="protein sequence ID" value="PUZ23307.1"/>
    <property type="molecule type" value="Genomic_DNA"/>
</dbReference>
<reference evidence="2 3" key="1">
    <citation type="submission" date="2018-04" db="EMBL/GenBank/DDBJ databases">
        <title>Chitinophaga fuyangensis sp. nov., isolated from soil in a chemical factory.</title>
        <authorList>
            <person name="Chen K."/>
        </authorList>
    </citation>
    <scope>NUCLEOTIDE SEQUENCE [LARGE SCALE GENOMIC DNA]</scope>
    <source>
        <strain evidence="2 3">LY-1</strain>
    </source>
</reference>
<sequence>MEKKNRSWKDTDVEQLVGQLLRYGVLTACLVAFIGGVCYLMMKGNLPVPAYNVFKGETNGYTTYSGIFHGAVTGSSPEIIQLGALLLIATPILRVAFSLVGFVLEKDKLYIGITLLVLLVMMTSIFGGLKG</sequence>
<keyword evidence="3" id="KW-1185">Reference proteome</keyword>
<feature type="transmembrane region" description="Helical" evidence="1">
    <location>
        <begin position="79"/>
        <end position="97"/>
    </location>
</feature>
<keyword evidence="1" id="KW-0812">Transmembrane</keyword>
<keyword evidence="1" id="KW-0472">Membrane</keyword>
<evidence type="ECO:0000256" key="1">
    <source>
        <dbReference type="SAM" id="Phobius"/>
    </source>
</evidence>
<feature type="transmembrane region" description="Helical" evidence="1">
    <location>
        <begin position="109"/>
        <end position="129"/>
    </location>
</feature>
<name>A0A2T7BE03_9BACT</name>